<dbReference type="InParanoid" id="A0A482XFE2"/>
<evidence type="ECO:0000313" key="3">
    <source>
        <dbReference type="EMBL" id="RZF44755.1"/>
    </source>
</evidence>
<organism evidence="3 4">
    <name type="scientific">Laodelphax striatellus</name>
    <name type="common">Small brown planthopper</name>
    <name type="synonym">Delphax striatella</name>
    <dbReference type="NCBI Taxonomy" id="195883"/>
    <lineage>
        <taxon>Eukaryota</taxon>
        <taxon>Metazoa</taxon>
        <taxon>Ecdysozoa</taxon>
        <taxon>Arthropoda</taxon>
        <taxon>Hexapoda</taxon>
        <taxon>Insecta</taxon>
        <taxon>Pterygota</taxon>
        <taxon>Neoptera</taxon>
        <taxon>Paraneoptera</taxon>
        <taxon>Hemiptera</taxon>
        <taxon>Auchenorrhyncha</taxon>
        <taxon>Fulgoroidea</taxon>
        <taxon>Delphacidae</taxon>
        <taxon>Criomorphinae</taxon>
        <taxon>Laodelphax</taxon>
    </lineage>
</organism>
<feature type="transmembrane region" description="Helical" evidence="2">
    <location>
        <begin position="6"/>
        <end position="25"/>
    </location>
</feature>
<reference evidence="3 4" key="1">
    <citation type="journal article" date="2017" name="Gigascience">
        <title>Genome sequence of the small brown planthopper, Laodelphax striatellus.</title>
        <authorList>
            <person name="Zhu J."/>
            <person name="Jiang F."/>
            <person name="Wang X."/>
            <person name="Yang P."/>
            <person name="Bao Y."/>
            <person name="Zhao W."/>
            <person name="Wang W."/>
            <person name="Lu H."/>
            <person name="Wang Q."/>
            <person name="Cui N."/>
            <person name="Li J."/>
            <person name="Chen X."/>
            <person name="Luo L."/>
            <person name="Yu J."/>
            <person name="Kang L."/>
            <person name="Cui F."/>
        </authorList>
    </citation>
    <scope>NUCLEOTIDE SEQUENCE [LARGE SCALE GENOMIC DNA]</scope>
    <source>
        <strain evidence="3">Lst14</strain>
    </source>
</reference>
<proteinExistence type="predicted"/>
<dbReference type="EMBL" id="QKKF02010319">
    <property type="protein sequence ID" value="RZF44755.1"/>
    <property type="molecule type" value="Genomic_DNA"/>
</dbReference>
<gene>
    <name evidence="3" type="ORF">LSTR_LSTR000707</name>
</gene>
<keyword evidence="4" id="KW-1185">Reference proteome</keyword>
<feature type="region of interest" description="Disordered" evidence="1">
    <location>
        <begin position="42"/>
        <end position="63"/>
    </location>
</feature>
<dbReference type="Proteomes" id="UP000291343">
    <property type="component" value="Unassembled WGS sequence"/>
</dbReference>
<sequence length="170" mass="19144">MAIISGSIWIIGLCLCLWVFLSHWLSDIDSGRLGKFNSSSITDGSGSGKCNTSSHEGRGSEPRRVSVWPVENPELRTGYWSWLLSRLWSWLWDAGHIEHLENLVSVIVHKKFCEVYINKNSITAVKRRQEDHEASLDSPRKKRFGALCFKSLCVFCGMATEEAAEEAGKI</sequence>
<keyword evidence="2" id="KW-1133">Transmembrane helix</keyword>
<evidence type="ECO:0000256" key="2">
    <source>
        <dbReference type="SAM" id="Phobius"/>
    </source>
</evidence>
<dbReference type="AlphaFoldDB" id="A0A482XFE2"/>
<keyword evidence="2" id="KW-0472">Membrane</keyword>
<comment type="caution">
    <text evidence="3">The sequence shown here is derived from an EMBL/GenBank/DDBJ whole genome shotgun (WGS) entry which is preliminary data.</text>
</comment>
<keyword evidence="2" id="KW-0812">Transmembrane</keyword>
<evidence type="ECO:0000313" key="4">
    <source>
        <dbReference type="Proteomes" id="UP000291343"/>
    </source>
</evidence>
<accession>A0A482XFE2</accession>
<evidence type="ECO:0000256" key="1">
    <source>
        <dbReference type="SAM" id="MobiDB-lite"/>
    </source>
</evidence>
<protein>
    <submittedName>
        <fullName evidence="3">Uncharacterized protein</fullName>
    </submittedName>
</protein>
<name>A0A482XFE2_LAOST</name>
<feature type="compositionally biased region" description="Polar residues" evidence="1">
    <location>
        <begin position="42"/>
        <end position="54"/>
    </location>
</feature>